<dbReference type="InterPro" id="IPR042771">
    <property type="entry name" value="GTF3C6-like"/>
</dbReference>
<evidence type="ECO:0000313" key="2">
    <source>
        <dbReference type="EMBL" id="CAH1444515.1"/>
    </source>
</evidence>
<dbReference type="PANTHER" id="PTHR21860">
    <property type="entry name" value="TRANSCRIPTION INITIATION FACTOR IIIC TFIIIC , POLYPEPTIDE 6-RELATED"/>
    <property type="match status" value="1"/>
</dbReference>
<evidence type="ECO:0000259" key="1">
    <source>
        <dbReference type="Pfam" id="PF10419"/>
    </source>
</evidence>
<dbReference type="AlphaFoldDB" id="A0AAU9P387"/>
<feature type="domain" description="Transcription factor TFIIIC triple barrel" evidence="1">
    <location>
        <begin position="140"/>
        <end position="248"/>
    </location>
</feature>
<dbReference type="FunFam" id="2.60.40.4370:FF:000002">
    <property type="entry name" value="Transcription factor TFIIIC, tau55-related protein"/>
    <property type="match status" value="1"/>
</dbReference>
<reference evidence="2 3" key="1">
    <citation type="submission" date="2022-01" db="EMBL/GenBank/DDBJ databases">
        <authorList>
            <person name="Xiong W."/>
            <person name="Schranz E."/>
        </authorList>
    </citation>
    <scope>NUCLEOTIDE SEQUENCE [LARGE SCALE GENOMIC DNA]</scope>
</reference>
<dbReference type="GO" id="GO:0000127">
    <property type="term" value="C:transcription factor TFIIIC complex"/>
    <property type="evidence" value="ECO:0007669"/>
    <property type="project" value="TreeGrafter"/>
</dbReference>
<dbReference type="GO" id="GO:0006383">
    <property type="term" value="P:transcription by RNA polymerase III"/>
    <property type="evidence" value="ECO:0007669"/>
    <property type="project" value="InterPro"/>
</dbReference>
<protein>
    <recommendedName>
        <fullName evidence="1">Transcription factor TFIIIC triple barrel domain-containing protein</fullName>
    </recommendedName>
</protein>
<dbReference type="InterPro" id="IPR019481">
    <property type="entry name" value="TFIIIC_triple_barrel"/>
</dbReference>
<dbReference type="PANTHER" id="PTHR21860:SF2">
    <property type="entry name" value="GENERAL TRANSCRIPTION FACTOR 3C POLYPEPTIDE 6"/>
    <property type="match status" value="1"/>
</dbReference>
<keyword evidence="3" id="KW-1185">Reference proteome</keyword>
<evidence type="ECO:0000313" key="3">
    <source>
        <dbReference type="Proteomes" id="UP001157418"/>
    </source>
</evidence>
<dbReference type="Gene3D" id="2.60.40.4370">
    <property type="match status" value="1"/>
</dbReference>
<accession>A0AAU9P387</accession>
<dbReference type="Proteomes" id="UP001157418">
    <property type="component" value="Unassembled WGS sequence"/>
</dbReference>
<comment type="caution">
    <text evidence="2">The sequence shown here is derived from an EMBL/GenBank/DDBJ whole genome shotgun (WGS) entry which is preliminary data.</text>
</comment>
<name>A0AAU9P387_9ASTR</name>
<dbReference type="EMBL" id="CAKMRJ010005523">
    <property type="protein sequence ID" value="CAH1444515.1"/>
    <property type="molecule type" value="Genomic_DNA"/>
</dbReference>
<proteinExistence type="predicted"/>
<sequence>MKKNMCCLTWIQFLGNFTFHLMLPMFSQCGPPLHPNISDAYAIPTASSLSLILLYSLWLDLTSTAALASVDVNNTSQSLNCQFRTLISRCLSLEPYIPYSIIEIDCSNSQLERTLFGGDSTITTNSNVIRFFKCMATSREEEYVLLDLDSVSGQLHIPPNAPYALSGLDTLNPILIIDDKIKLIGEYEETIGTCLVFSEHDASPVVHEETGSSEVNLFSGKCIINPNEVTRKQVKPVCQLQKVLRFKLLQDDQTNNVVEDPTIEHSTMKND</sequence>
<organism evidence="2 3">
    <name type="scientific">Lactuca virosa</name>
    <dbReference type="NCBI Taxonomy" id="75947"/>
    <lineage>
        <taxon>Eukaryota</taxon>
        <taxon>Viridiplantae</taxon>
        <taxon>Streptophyta</taxon>
        <taxon>Embryophyta</taxon>
        <taxon>Tracheophyta</taxon>
        <taxon>Spermatophyta</taxon>
        <taxon>Magnoliopsida</taxon>
        <taxon>eudicotyledons</taxon>
        <taxon>Gunneridae</taxon>
        <taxon>Pentapetalae</taxon>
        <taxon>asterids</taxon>
        <taxon>campanulids</taxon>
        <taxon>Asterales</taxon>
        <taxon>Asteraceae</taxon>
        <taxon>Cichorioideae</taxon>
        <taxon>Cichorieae</taxon>
        <taxon>Lactucinae</taxon>
        <taxon>Lactuca</taxon>
    </lineage>
</organism>
<gene>
    <name evidence="2" type="ORF">LVIROSA_LOCUS30339</name>
</gene>
<dbReference type="Pfam" id="PF10419">
    <property type="entry name" value="TFIIIC_sub6"/>
    <property type="match status" value="1"/>
</dbReference>